<protein>
    <submittedName>
        <fullName evidence="2">Uncharacterized protein</fullName>
    </submittedName>
</protein>
<dbReference type="Proteomes" id="UP000824890">
    <property type="component" value="Unassembled WGS sequence"/>
</dbReference>
<dbReference type="EMBL" id="JAGKQM010000019">
    <property type="protein sequence ID" value="KAH0858441.1"/>
    <property type="molecule type" value="Genomic_DNA"/>
</dbReference>
<sequence length="201" mass="21946">PIEHITRGQKDGSKKQITNSAQGPPTIPNDPEGTPPPRGQTLRLRRRPPSKRHRVKPTVDSPEGTGNYSLNTITTANAFHSASIESSRSHPTPFNPITELEASRNPTPLTAVEFRSPTYEISTHPTKPEPLHFAGTGTGVDGAEEASVSRRTNPRNLTAPHHDRALTPETDLPWTSLFQRLGKVVGREDKTEAEIDNFTGG</sequence>
<evidence type="ECO:0000313" key="3">
    <source>
        <dbReference type="Proteomes" id="UP000824890"/>
    </source>
</evidence>
<accession>A0ABQ7XRH6</accession>
<feature type="compositionally biased region" description="Basic and acidic residues" evidence="1">
    <location>
        <begin position="1"/>
        <end position="14"/>
    </location>
</feature>
<reference evidence="2 3" key="1">
    <citation type="submission" date="2021-05" db="EMBL/GenBank/DDBJ databases">
        <title>Genome Assembly of Synthetic Allotetraploid Brassica napus Reveals Homoeologous Exchanges between Subgenomes.</title>
        <authorList>
            <person name="Davis J.T."/>
        </authorList>
    </citation>
    <scope>NUCLEOTIDE SEQUENCE [LARGE SCALE GENOMIC DNA]</scope>
    <source>
        <strain evidence="3">cv. Da-Ae</strain>
        <tissue evidence="2">Seedling</tissue>
    </source>
</reference>
<name>A0ABQ7XRH6_BRANA</name>
<evidence type="ECO:0000256" key="1">
    <source>
        <dbReference type="SAM" id="MobiDB-lite"/>
    </source>
</evidence>
<evidence type="ECO:0000313" key="2">
    <source>
        <dbReference type="EMBL" id="KAH0858441.1"/>
    </source>
</evidence>
<proteinExistence type="predicted"/>
<feature type="compositionally biased region" description="Basic residues" evidence="1">
    <location>
        <begin position="43"/>
        <end position="56"/>
    </location>
</feature>
<comment type="caution">
    <text evidence="2">The sequence shown here is derived from an EMBL/GenBank/DDBJ whole genome shotgun (WGS) entry which is preliminary data.</text>
</comment>
<organism evidence="2 3">
    <name type="scientific">Brassica napus</name>
    <name type="common">Rape</name>
    <dbReference type="NCBI Taxonomy" id="3708"/>
    <lineage>
        <taxon>Eukaryota</taxon>
        <taxon>Viridiplantae</taxon>
        <taxon>Streptophyta</taxon>
        <taxon>Embryophyta</taxon>
        <taxon>Tracheophyta</taxon>
        <taxon>Spermatophyta</taxon>
        <taxon>Magnoliopsida</taxon>
        <taxon>eudicotyledons</taxon>
        <taxon>Gunneridae</taxon>
        <taxon>Pentapetalae</taxon>
        <taxon>rosids</taxon>
        <taxon>malvids</taxon>
        <taxon>Brassicales</taxon>
        <taxon>Brassicaceae</taxon>
        <taxon>Brassiceae</taxon>
        <taxon>Brassica</taxon>
    </lineage>
</organism>
<feature type="non-terminal residue" evidence="2">
    <location>
        <position position="1"/>
    </location>
</feature>
<feature type="region of interest" description="Disordered" evidence="1">
    <location>
        <begin position="140"/>
        <end position="170"/>
    </location>
</feature>
<keyword evidence="3" id="KW-1185">Reference proteome</keyword>
<feature type="compositionally biased region" description="Pro residues" evidence="1">
    <location>
        <begin position="25"/>
        <end position="38"/>
    </location>
</feature>
<gene>
    <name evidence="2" type="ORF">HID58_086702</name>
</gene>
<feature type="region of interest" description="Disordered" evidence="1">
    <location>
        <begin position="1"/>
        <end position="71"/>
    </location>
</feature>